<keyword evidence="2" id="KW-0789">Thiol protease inhibitor</keyword>
<keyword evidence="6" id="KW-1185">Reference proteome</keyword>
<evidence type="ECO:0000259" key="4">
    <source>
        <dbReference type="SMART" id="SM00043"/>
    </source>
</evidence>
<dbReference type="Gene3D" id="3.10.450.10">
    <property type="match status" value="1"/>
</dbReference>
<evidence type="ECO:0000313" key="5">
    <source>
        <dbReference type="EMBL" id="KAK8989182.1"/>
    </source>
</evidence>
<evidence type="ECO:0000256" key="2">
    <source>
        <dbReference type="ARBA" id="ARBA00022704"/>
    </source>
</evidence>
<evidence type="ECO:0000256" key="3">
    <source>
        <dbReference type="SAM" id="SignalP"/>
    </source>
</evidence>
<dbReference type="Proteomes" id="UP001396334">
    <property type="component" value="Unassembled WGS sequence"/>
</dbReference>
<feature type="chain" id="PRO_5046302320" description="Cystatin domain-containing protein" evidence="3">
    <location>
        <begin position="22"/>
        <end position="185"/>
    </location>
</feature>
<protein>
    <recommendedName>
        <fullName evidence="4">Cystatin domain-containing protein</fullName>
    </recommendedName>
</protein>
<dbReference type="InterPro" id="IPR046350">
    <property type="entry name" value="Cystatin_sf"/>
</dbReference>
<reference evidence="5 6" key="1">
    <citation type="journal article" date="2024" name="G3 (Bethesda)">
        <title>Genome assembly of Hibiscus sabdariffa L. provides insights into metabolisms of medicinal natural products.</title>
        <authorList>
            <person name="Kim T."/>
        </authorList>
    </citation>
    <scope>NUCLEOTIDE SEQUENCE [LARGE SCALE GENOMIC DNA]</scope>
    <source>
        <strain evidence="5">TK-2024</strain>
        <tissue evidence="5">Old leaves</tissue>
    </source>
</reference>
<dbReference type="PANTHER" id="PTHR47364">
    <property type="entry name" value="CYSTEINE PROTEINASE INHIBITOR 5"/>
    <property type="match status" value="1"/>
</dbReference>
<dbReference type="SUPFAM" id="SSF54403">
    <property type="entry name" value="Cystatin/monellin"/>
    <property type="match status" value="1"/>
</dbReference>
<organism evidence="5 6">
    <name type="scientific">Hibiscus sabdariffa</name>
    <name type="common">roselle</name>
    <dbReference type="NCBI Taxonomy" id="183260"/>
    <lineage>
        <taxon>Eukaryota</taxon>
        <taxon>Viridiplantae</taxon>
        <taxon>Streptophyta</taxon>
        <taxon>Embryophyta</taxon>
        <taxon>Tracheophyta</taxon>
        <taxon>Spermatophyta</taxon>
        <taxon>Magnoliopsida</taxon>
        <taxon>eudicotyledons</taxon>
        <taxon>Gunneridae</taxon>
        <taxon>Pentapetalae</taxon>
        <taxon>rosids</taxon>
        <taxon>malvids</taxon>
        <taxon>Malvales</taxon>
        <taxon>Malvaceae</taxon>
        <taxon>Malvoideae</taxon>
        <taxon>Hibiscus</taxon>
    </lineage>
</organism>
<evidence type="ECO:0000256" key="1">
    <source>
        <dbReference type="ARBA" id="ARBA00022690"/>
    </source>
</evidence>
<name>A0ABR2PL59_9ROSI</name>
<dbReference type="InterPro" id="IPR000010">
    <property type="entry name" value="Cystatin_dom"/>
</dbReference>
<keyword evidence="3" id="KW-0732">Signal</keyword>
<evidence type="ECO:0000313" key="6">
    <source>
        <dbReference type="Proteomes" id="UP001396334"/>
    </source>
</evidence>
<comment type="caution">
    <text evidence="5">The sequence shown here is derived from an EMBL/GenBank/DDBJ whole genome shotgun (WGS) entry which is preliminary data.</text>
</comment>
<dbReference type="PANTHER" id="PTHR47364:SF2">
    <property type="entry name" value="CYSTEINE PROTEINASE INHIBITOR 5"/>
    <property type="match status" value="1"/>
</dbReference>
<feature type="signal peptide" evidence="3">
    <location>
        <begin position="1"/>
        <end position="21"/>
    </location>
</feature>
<sequence length="185" mass="21142">MQQFQHFLVLLLPLFFHLITSDALKASKHGGWSPIRHIHDPYVTQLAEFAVNEYNRQSKTSLKLVAVESGDTQVASGTTYRLLLKATGGTLTRYYRAVVWEKASQGFRKLFLFSIRHYQIIAFSPRLIHFIVLPRLNKRCSAFSLPILPTLVIDGALVGLHVQDKVEASSLEGSRKRLVFPRRYF</sequence>
<dbReference type="EMBL" id="JBBPBN010000056">
    <property type="protein sequence ID" value="KAK8989182.1"/>
    <property type="molecule type" value="Genomic_DNA"/>
</dbReference>
<dbReference type="Pfam" id="PF16845">
    <property type="entry name" value="SQAPI"/>
    <property type="match status" value="1"/>
</dbReference>
<keyword evidence="1" id="KW-0646">Protease inhibitor</keyword>
<dbReference type="SMART" id="SM00043">
    <property type="entry name" value="CY"/>
    <property type="match status" value="1"/>
</dbReference>
<gene>
    <name evidence="5" type="ORF">V6N11_063620</name>
</gene>
<proteinExistence type="predicted"/>
<feature type="domain" description="Cystatin" evidence="4">
    <location>
        <begin position="27"/>
        <end position="116"/>
    </location>
</feature>
<accession>A0ABR2PL59</accession>
<dbReference type="CDD" id="cd00042">
    <property type="entry name" value="CY"/>
    <property type="match status" value="1"/>
</dbReference>